<comment type="similarity">
    <text evidence="2 6">Belongs to the UPF0677 family.</text>
</comment>
<evidence type="ECO:0000256" key="1">
    <source>
        <dbReference type="ARBA" id="ARBA00003907"/>
    </source>
</evidence>
<dbReference type="RefSeq" id="WP_326566940.1">
    <property type="nucleotide sequence ID" value="NZ_CP142149.1"/>
</dbReference>
<dbReference type="PANTHER" id="PTHR43619:SF2">
    <property type="entry name" value="S-ADENOSYL-L-METHIONINE-DEPENDENT METHYLTRANSFERASES SUPERFAMILY PROTEIN"/>
    <property type="match status" value="1"/>
</dbReference>
<dbReference type="InterPro" id="IPR007213">
    <property type="entry name" value="Ppm1/Ppm2/Tcmp"/>
</dbReference>
<dbReference type="InterPro" id="IPR029063">
    <property type="entry name" value="SAM-dependent_MTases_sf"/>
</dbReference>
<dbReference type="GO" id="GO:0008168">
    <property type="term" value="F:methyltransferase activity"/>
    <property type="evidence" value="ECO:0007669"/>
    <property type="project" value="UniProtKB-KW"/>
</dbReference>
<dbReference type="EC" id="2.1.1.-" evidence="6"/>
<evidence type="ECO:0000256" key="4">
    <source>
        <dbReference type="ARBA" id="ARBA00022679"/>
    </source>
</evidence>
<protein>
    <recommendedName>
        <fullName evidence="6">S-adenosyl-L-methionine-dependent methyltransferase</fullName>
        <ecNumber evidence="6">2.1.1.-</ecNumber>
    </recommendedName>
</protein>
<dbReference type="InterPro" id="IPR011610">
    <property type="entry name" value="SAM_mthyl_Trfase_ML2640-like"/>
</dbReference>
<evidence type="ECO:0000256" key="5">
    <source>
        <dbReference type="ARBA" id="ARBA00022691"/>
    </source>
</evidence>
<proteinExistence type="inferred from homology"/>
<evidence type="ECO:0000256" key="3">
    <source>
        <dbReference type="ARBA" id="ARBA00022603"/>
    </source>
</evidence>
<evidence type="ECO:0000313" key="7">
    <source>
        <dbReference type="EMBL" id="WSE27937.1"/>
    </source>
</evidence>
<dbReference type="GO" id="GO:0032259">
    <property type="term" value="P:methylation"/>
    <property type="evidence" value="ECO:0007669"/>
    <property type="project" value="UniProtKB-KW"/>
</dbReference>
<evidence type="ECO:0000256" key="2">
    <source>
        <dbReference type="ARBA" id="ARBA00008138"/>
    </source>
</evidence>
<reference evidence="7 8" key="1">
    <citation type="journal article" date="2015" name="Int. J. Syst. Evol. Microbiol.">
        <title>Amycolatopsis rhabdoformis sp. nov., an actinomycete isolated from a tropical forest soil.</title>
        <authorList>
            <person name="Souza W.R."/>
            <person name="Silva R.E."/>
            <person name="Goodfellow M."/>
            <person name="Busarakam K."/>
            <person name="Figueiro F.S."/>
            <person name="Ferreira D."/>
            <person name="Rodrigues-Filho E."/>
            <person name="Moraes L.A.B."/>
            <person name="Zucchi T.D."/>
        </authorList>
    </citation>
    <scope>NUCLEOTIDE SEQUENCE [LARGE SCALE GENOMIC DNA]</scope>
    <source>
        <strain evidence="7 8">NCIMB 14900</strain>
    </source>
</reference>
<dbReference type="SUPFAM" id="SSF53335">
    <property type="entry name" value="S-adenosyl-L-methionine-dependent methyltransferases"/>
    <property type="match status" value="1"/>
</dbReference>
<evidence type="ECO:0000313" key="8">
    <source>
        <dbReference type="Proteomes" id="UP001330812"/>
    </source>
</evidence>
<keyword evidence="3 6" id="KW-0489">Methyltransferase</keyword>
<gene>
    <name evidence="7" type="ORF">VSH64_34535</name>
</gene>
<organism evidence="7 8">
    <name type="scientific">Amycolatopsis rhabdoformis</name>
    <dbReference type="NCBI Taxonomy" id="1448059"/>
    <lineage>
        <taxon>Bacteria</taxon>
        <taxon>Bacillati</taxon>
        <taxon>Actinomycetota</taxon>
        <taxon>Actinomycetes</taxon>
        <taxon>Pseudonocardiales</taxon>
        <taxon>Pseudonocardiaceae</taxon>
        <taxon>Amycolatopsis</taxon>
    </lineage>
</organism>
<dbReference type="PANTHER" id="PTHR43619">
    <property type="entry name" value="S-ADENOSYL-L-METHIONINE-DEPENDENT METHYLTRANSFERASE YKTD-RELATED"/>
    <property type="match status" value="1"/>
</dbReference>
<dbReference type="Gene3D" id="3.40.50.150">
    <property type="entry name" value="Vaccinia Virus protein VP39"/>
    <property type="match status" value="1"/>
</dbReference>
<dbReference type="Proteomes" id="UP001330812">
    <property type="component" value="Chromosome"/>
</dbReference>
<dbReference type="Pfam" id="PF04072">
    <property type="entry name" value="LCM"/>
    <property type="match status" value="1"/>
</dbReference>
<keyword evidence="4 7" id="KW-0808">Transferase</keyword>
<dbReference type="NCBIfam" id="TIGR00027">
    <property type="entry name" value="mthyl_TIGR00027"/>
    <property type="match status" value="1"/>
</dbReference>
<evidence type="ECO:0000256" key="6">
    <source>
        <dbReference type="RuleBase" id="RU362030"/>
    </source>
</evidence>
<comment type="function">
    <text evidence="1 6">Exhibits S-adenosyl-L-methionine-dependent methyltransferase activity.</text>
</comment>
<keyword evidence="5 6" id="KW-0949">S-adenosyl-L-methionine</keyword>
<keyword evidence="8" id="KW-1185">Reference proteome</keyword>
<sequence>MITSPEELPPVSRTAVGVAALRALESQRPDRLFEDSYAGAFSVAGRAVLGDGDRLEGGLGEVFAEQVAVRTRFFDEYVRGSRQVVLLAAGLDARAFRLEWPDGARVFELDLPDVLRFKDEVLAELGAEPKCERIEVPADLTQDWVTKLREAGFDASRPTTWLAEGLLVYLGREAAEGLLARVTELSVPGSRVSFEHRPEGERDGLLQRARRVGGPVTELWRGGLGAEAPQWLAERGWQSEMVTVRDLAAGYGREVRDETTGGFLVATKR</sequence>
<accession>A0ABZ1I0K7</accession>
<dbReference type="EMBL" id="CP142149">
    <property type="protein sequence ID" value="WSE27937.1"/>
    <property type="molecule type" value="Genomic_DNA"/>
</dbReference>
<name>A0ABZ1I0K7_9PSEU</name>